<dbReference type="EMBL" id="NQIK02000004">
    <property type="protein sequence ID" value="KAF7572424.1"/>
    <property type="molecule type" value="Genomic_DNA"/>
</dbReference>
<accession>A0A5M9LEW9</accession>
<comment type="caution">
    <text evidence="1">The sequence shown here is derived from an EMBL/GenBank/DDBJ whole genome shotgun (WGS) entry which is preliminary data.</text>
</comment>
<organism evidence="1 2">
    <name type="scientific">Pyrenophora tritici-repentis</name>
    <dbReference type="NCBI Taxonomy" id="45151"/>
    <lineage>
        <taxon>Eukaryota</taxon>
        <taxon>Fungi</taxon>
        <taxon>Dikarya</taxon>
        <taxon>Ascomycota</taxon>
        <taxon>Pezizomycotina</taxon>
        <taxon>Dothideomycetes</taxon>
        <taxon>Pleosporomycetidae</taxon>
        <taxon>Pleosporales</taxon>
        <taxon>Pleosporineae</taxon>
        <taxon>Pleosporaceae</taxon>
        <taxon>Pyrenophora</taxon>
    </lineage>
</organism>
<dbReference type="RefSeq" id="XP_065962968.1">
    <property type="nucleotide sequence ID" value="XM_066107300.1"/>
</dbReference>
<evidence type="ECO:0000313" key="1">
    <source>
        <dbReference type="EMBL" id="KAF7572424.1"/>
    </source>
</evidence>
<protein>
    <submittedName>
        <fullName evidence="1">Uncharacterized protein</fullName>
    </submittedName>
</protein>
<dbReference type="GeneID" id="90956431"/>
<reference evidence="1 2" key="1">
    <citation type="journal article" date="2018" name="BMC Genomics">
        <title>Comparative genomics of the wheat fungal pathogen Pyrenophora tritici-repentis reveals chromosomal variations and genome plasticity.</title>
        <authorList>
            <person name="Moolhuijzen P."/>
            <person name="See P.T."/>
            <person name="Hane J.K."/>
            <person name="Shi G."/>
            <person name="Liu Z."/>
            <person name="Oliver R.P."/>
            <person name="Moffat C.S."/>
        </authorList>
    </citation>
    <scope>NUCLEOTIDE SEQUENCE [LARGE SCALE GENOMIC DNA]</scope>
    <source>
        <strain evidence="1">M4</strain>
    </source>
</reference>
<dbReference type="Proteomes" id="UP000245464">
    <property type="component" value="Chromosome 4"/>
</dbReference>
<dbReference type="AlphaFoldDB" id="A0A5M9LEW9"/>
<proteinExistence type="predicted"/>
<gene>
    <name evidence="1" type="ORF">PtrM4_099240</name>
</gene>
<name>A0A5M9LEW9_9PLEO</name>
<evidence type="ECO:0000313" key="2">
    <source>
        <dbReference type="Proteomes" id="UP000245464"/>
    </source>
</evidence>
<dbReference type="KEGG" id="ptrr:90956431"/>
<sequence length="109" mass="11972">MLSIMNPRSLLVFALMSLAHCQDYSITSPLNPWFNQECCASALEKCQRGLPSEFKIGCVKNGFYMQQFCTLAPDAECKALCERTGGVAVNTKQGCMCTVSNPYKGAECK</sequence>